<protein>
    <submittedName>
        <fullName evidence="2">Uncharacterized protein</fullName>
    </submittedName>
</protein>
<evidence type="ECO:0000313" key="2">
    <source>
        <dbReference type="EMBL" id="SEQ23170.1"/>
    </source>
</evidence>
<reference evidence="3" key="1">
    <citation type="submission" date="2016-10" db="EMBL/GenBank/DDBJ databases">
        <authorList>
            <person name="Varghese N."/>
            <person name="Submissions S."/>
        </authorList>
    </citation>
    <scope>NUCLEOTIDE SEQUENCE [LARGE SCALE GENOMIC DNA]</scope>
    <source>
        <strain evidence="3">CGMCC 4.3525</strain>
    </source>
</reference>
<proteinExistence type="predicted"/>
<accession>A0A1H9EBR7</accession>
<organism evidence="2 3">
    <name type="scientific">Lentzea xinjiangensis</name>
    <dbReference type="NCBI Taxonomy" id="402600"/>
    <lineage>
        <taxon>Bacteria</taxon>
        <taxon>Bacillati</taxon>
        <taxon>Actinomycetota</taxon>
        <taxon>Actinomycetes</taxon>
        <taxon>Pseudonocardiales</taxon>
        <taxon>Pseudonocardiaceae</taxon>
        <taxon>Lentzea</taxon>
    </lineage>
</organism>
<dbReference type="STRING" id="402600.SAMN05216188_102489"/>
<name>A0A1H9EBR7_9PSEU</name>
<feature type="compositionally biased region" description="Basic and acidic residues" evidence="1">
    <location>
        <begin position="188"/>
        <end position="204"/>
    </location>
</feature>
<dbReference type="AlphaFoldDB" id="A0A1H9EBR7"/>
<evidence type="ECO:0000256" key="1">
    <source>
        <dbReference type="SAM" id="MobiDB-lite"/>
    </source>
</evidence>
<evidence type="ECO:0000313" key="3">
    <source>
        <dbReference type="Proteomes" id="UP000199352"/>
    </source>
</evidence>
<dbReference type="EMBL" id="FOFR01000002">
    <property type="protein sequence ID" value="SEQ23170.1"/>
    <property type="molecule type" value="Genomic_DNA"/>
</dbReference>
<feature type="region of interest" description="Disordered" evidence="1">
    <location>
        <begin position="179"/>
        <end position="230"/>
    </location>
</feature>
<keyword evidence="3" id="KW-1185">Reference proteome</keyword>
<gene>
    <name evidence="2" type="ORF">SAMN05216188_102489</name>
</gene>
<dbReference type="Proteomes" id="UP000199352">
    <property type="component" value="Unassembled WGS sequence"/>
</dbReference>
<sequence length="403" mass="42531">MPSDIGSAGIARVTSGYGLTSRTDVLRRVDVPAVPGAASRARPMPGGELQLGEQVPAGGAGLAGGVPAVDHDQATACSFALVLRLSPELAPAGVGKGAGEASVAHRALDVEVLDHDHVSRPHERGTGAVQEVVPSVADLAMSTGDLGLRLEPVVAAASTARQPALVAGQVSGLAVQKTRVGHPRSVARHQEARQPEADTDHVVRGPESSRVAHVHSERHAPTTVGFSGDNDHRRVQLAGIHAVEGPGELQRCARPGQDQRTTSHPERRSRVVRALFAGSGLGPRVAGLPGKEVLERRVLVTQRLLQRHTGHFRQETEIVATPPRGQRGVRFPARSSCAFRVVTPSSFAQRLVPHETHAAESAGKDRGLLRSRVSTAFAGRSHEEQSTGIGMTRWTRASVREAL</sequence>